<evidence type="ECO:0000256" key="2">
    <source>
        <dbReference type="ARBA" id="ARBA00022840"/>
    </source>
</evidence>
<dbReference type="EMBL" id="WLZY01000004">
    <property type="protein sequence ID" value="NDL58057.1"/>
    <property type="molecule type" value="Genomic_DNA"/>
</dbReference>
<reference evidence="4 5" key="1">
    <citation type="submission" date="2019-11" db="EMBL/GenBank/DDBJ databases">
        <authorList>
            <person name="Li X.-J."/>
            <person name="Feng X.-M."/>
        </authorList>
    </citation>
    <scope>NUCLEOTIDE SEQUENCE [LARGE SCALE GENOMIC DNA]</scope>
    <source>
        <strain evidence="4 5">XMNu-373</strain>
    </source>
</reference>
<name>A0A7K3M4U0_9ACTN</name>
<keyword evidence="1" id="KW-0547">Nucleotide-binding</keyword>
<dbReference type="InterPro" id="IPR041664">
    <property type="entry name" value="AAA_16"/>
</dbReference>
<dbReference type="PANTHER" id="PTHR16305">
    <property type="entry name" value="TESTICULAR SOLUBLE ADENYLYL CYCLASE"/>
    <property type="match status" value="1"/>
</dbReference>
<keyword evidence="2" id="KW-0067">ATP-binding</keyword>
<dbReference type="Proteomes" id="UP000460435">
    <property type="component" value="Unassembled WGS sequence"/>
</dbReference>
<feature type="domain" description="Orc1-like AAA ATPase" evidence="3">
    <location>
        <begin position="42"/>
        <end position="212"/>
    </location>
</feature>
<accession>A0A7K3M4U0</accession>
<evidence type="ECO:0000256" key="1">
    <source>
        <dbReference type="ARBA" id="ARBA00022741"/>
    </source>
</evidence>
<dbReference type="InterPro" id="IPR027417">
    <property type="entry name" value="P-loop_NTPase"/>
</dbReference>
<gene>
    <name evidence="4" type="ORF">F7O44_13340</name>
</gene>
<dbReference type="SUPFAM" id="SSF52540">
    <property type="entry name" value="P-loop containing nucleoside triphosphate hydrolases"/>
    <property type="match status" value="1"/>
</dbReference>
<dbReference type="AlphaFoldDB" id="A0A7K3M4U0"/>
<comment type="caution">
    <text evidence="4">The sequence shown here is derived from an EMBL/GenBank/DDBJ whole genome shotgun (WGS) entry which is preliminary data.</text>
</comment>
<protein>
    <submittedName>
        <fullName evidence="4">AAA family ATPase</fullName>
    </submittedName>
</protein>
<dbReference type="PANTHER" id="PTHR16305:SF28">
    <property type="entry name" value="GUANYLATE CYCLASE DOMAIN-CONTAINING PROTEIN"/>
    <property type="match status" value="1"/>
</dbReference>
<organism evidence="4 5">
    <name type="scientific">Phytoactinopolyspora mesophila</name>
    <dbReference type="NCBI Taxonomy" id="2650750"/>
    <lineage>
        <taxon>Bacteria</taxon>
        <taxon>Bacillati</taxon>
        <taxon>Actinomycetota</taxon>
        <taxon>Actinomycetes</taxon>
        <taxon>Jiangellales</taxon>
        <taxon>Jiangellaceae</taxon>
        <taxon>Phytoactinopolyspora</taxon>
    </lineage>
</organism>
<dbReference type="GO" id="GO:0005737">
    <property type="term" value="C:cytoplasm"/>
    <property type="evidence" value="ECO:0007669"/>
    <property type="project" value="TreeGrafter"/>
</dbReference>
<keyword evidence="5" id="KW-1185">Reference proteome</keyword>
<dbReference type="Pfam" id="PF13191">
    <property type="entry name" value="AAA_16"/>
    <property type="match status" value="1"/>
</dbReference>
<evidence type="ECO:0000313" key="5">
    <source>
        <dbReference type="Proteomes" id="UP000460435"/>
    </source>
</evidence>
<proteinExistence type="predicted"/>
<dbReference type="GO" id="GO:0004016">
    <property type="term" value="F:adenylate cyclase activity"/>
    <property type="evidence" value="ECO:0007669"/>
    <property type="project" value="TreeGrafter"/>
</dbReference>
<dbReference type="GO" id="GO:0005524">
    <property type="term" value="F:ATP binding"/>
    <property type="evidence" value="ECO:0007669"/>
    <property type="project" value="UniProtKB-KW"/>
</dbReference>
<dbReference type="Gene3D" id="3.40.50.300">
    <property type="entry name" value="P-loop containing nucleotide triphosphate hydrolases"/>
    <property type="match status" value="1"/>
</dbReference>
<evidence type="ECO:0000259" key="3">
    <source>
        <dbReference type="Pfam" id="PF13191"/>
    </source>
</evidence>
<evidence type="ECO:0000313" key="4">
    <source>
        <dbReference type="EMBL" id="NDL58057.1"/>
    </source>
</evidence>
<sequence>MTSSGSVGVLTRKALARIWQSLDSIQRDRQARRRTEDVAPTLIGRERPLELVQAEVNRTLDSHGGLVLVTGEAGVGKTTLVTRALSEASSRGALIASGACWEHEGAPGYWPWVQVLRSVQRELGPEGWASATEAVGEGLTYLLGDFTVPPTSAEFSDAAFQLFDSVTSLLATVAREQALVIALDDLHWADPASLQLLDFVVRHTWFERVLLVGTYRDVEVETSGHPLRDCLRPLEMKATAVTLTGLDVSAVAGVITQITGSAPTEEYAVEIHHRTGGNPLFVEQMARLSQAGGQLDVVAPGLRDAVHRHLSYLPRPILNVLTDAAVLGPEFHRQTLAAVAGLPAAEVRQLLDEATVTRLVVPMGSGRFAFAHDLVRQTLHDTLETAELRARHAAATRALKERPRDDTSASRLAHHAYLAVPEISEPAAIRYLLAAAREASCRLASEESATHYRRVLELIPADHPWRRAWVTFALADQQRRARKTDDARQTFEQAGVMAEKLDDAELRARVQHALAELAPPSDGPRIPAGEDGIGNVFRFDGSVWTLTFAGRTVHIPDAKGLHDLHFLLSRPGVDVPAVDLLTDGSDAEIRASRQLGGDDMLDDTAKAQYRHRLTQLDDEIERALGQHDDARAGELDRERAALLDELRAAAGLAGRTRRLGDEAERSRKTVTARIRDTLRRLADRHPELAEHLRSSVITGTQCQYRPAGEFSWEL</sequence>